<dbReference type="EMBL" id="WTML01000221">
    <property type="protein sequence ID" value="MWL00444.1"/>
    <property type="molecule type" value="Genomic_DNA"/>
</dbReference>
<evidence type="ECO:0000313" key="10">
    <source>
        <dbReference type="Proteomes" id="UP000254495"/>
    </source>
</evidence>
<dbReference type="Proteomes" id="UP000254495">
    <property type="component" value="Unassembled WGS sequence"/>
</dbReference>
<evidence type="ECO:0000313" key="2">
    <source>
        <dbReference type="EMBL" id="EFB1699955.1"/>
    </source>
</evidence>
<reference evidence="4" key="2">
    <citation type="submission" date="2018-06" db="EMBL/GenBank/DDBJ databases">
        <authorList>
            <person name="Ashton P.M."/>
            <person name="Dallman T."/>
            <person name="Nair S."/>
            <person name="De Pinna E."/>
            <person name="Peters T."/>
            <person name="Grant K."/>
        </authorList>
    </citation>
    <scope>NUCLEOTIDE SEQUENCE [LARGE SCALE GENOMIC DNA]</scope>
    <source>
        <strain evidence="4">462023</strain>
    </source>
</reference>
<reference evidence="8 11" key="4">
    <citation type="submission" date="2018-11" db="EMBL/GenBank/DDBJ databases">
        <title>Enterobacteriaceae from Patient.</title>
        <authorList>
            <person name="Shen C."/>
            <person name="Yang Y."/>
            <person name="Tian G."/>
        </authorList>
    </citation>
    <scope>NUCLEOTIDE SEQUENCE [LARGE SCALE GENOMIC DNA]</scope>
    <source>
        <strain evidence="8 11">GBGD28</strain>
    </source>
</reference>
<evidence type="ECO:0000313" key="11">
    <source>
        <dbReference type="Proteomes" id="UP000271008"/>
    </source>
</evidence>
<reference evidence="3" key="10">
    <citation type="submission" date="2024-02" db="EMBL/GenBank/DDBJ databases">
        <authorList>
            <consortium name="Clinical and Environmental Microbiology Branch: Whole genome sequencing antimicrobial resistance pathogens in the healthcare setting"/>
        </authorList>
    </citation>
    <scope>NUCLEOTIDE SEQUENCE</scope>
    <source>
        <strain evidence="3">2023QG-00028</strain>
    </source>
</reference>
<dbReference type="Proteomes" id="UP000533284">
    <property type="component" value="Unassembled WGS sequence"/>
</dbReference>
<dbReference type="EMBL" id="RTJF01000039">
    <property type="protein sequence ID" value="MJL95655.1"/>
    <property type="molecule type" value="Genomic_DNA"/>
</dbReference>
<reference evidence="6 14" key="9">
    <citation type="submission" date="2019-12" db="EMBL/GenBank/DDBJ databases">
        <title>Enteriobacteria Tanzani isolates_10434.</title>
        <authorList>
            <person name="Subbiah M."/>
            <person name="Call D."/>
        </authorList>
    </citation>
    <scope>NUCLEOTIDE SEQUENCE [LARGE SCALE GENOMIC DNA]</scope>
    <source>
        <strain evidence="6 14">10434wG3</strain>
    </source>
</reference>
<reference evidence="7 13" key="7">
    <citation type="submission" date="2019-08" db="EMBL/GenBank/DDBJ databases">
        <authorList>
            <person name="Chen F.-J."/>
            <person name="Wu H.-C."/>
            <person name="Liao Y.-C."/>
            <person name="Kuo S.-C."/>
        </authorList>
    </citation>
    <scope>NUCLEOTIDE SEQUENCE [LARGE SCALE GENOMIC DNA]</scope>
    <source>
        <strain evidence="7 13">NCYU-26-73</strain>
    </source>
</reference>
<dbReference type="EMBL" id="CP042615">
    <property type="protein sequence ID" value="QED75140.1"/>
    <property type="molecule type" value="Genomic_DNA"/>
</dbReference>
<dbReference type="InterPro" id="IPR010260">
    <property type="entry name" value="AlpA"/>
</dbReference>
<dbReference type="Proteomes" id="UP000271008">
    <property type="component" value="Unassembled WGS sequence"/>
</dbReference>
<dbReference type="AlphaFoldDB" id="A0A0A7XQ32"/>
<accession>A0A0A7XQ32</accession>
<dbReference type="Proteomes" id="UP000447081">
    <property type="component" value="Unassembled WGS sequence"/>
</dbReference>
<evidence type="ECO:0000313" key="9">
    <source>
        <dbReference type="EMBL" id="STJ13157.1"/>
    </source>
</evidence>
<organism evidence="4">
    <name type="scientific">Escherichia coli</name>
    <dbReference type="NCBI Taxonomy" id="562"/>
    <lineage>
        <taxon>Bacteria</taxon>
        <taxon>Pseudomonadati</taxon>
        <taxon>Pseudomonadota</taxon>
        <taxon>Gammaproteobacteria</taxon>
        <taxon>Enterobacterales</taxon>
        <taxon>Enterobacteriaceae</taxon>
        <taxon>Escherichia</taxon>
    </lineage>
</organism>
<evidence type="ECO:0000313" key="7">
    <source>
        <dbReference type="EMBL" id="QED75140.1"/>
    </source>
</evidence>
<dbReference type="EMBL" id="UGCU01000001">
    <property type="protein sequence ID" value="STJ13157.1"/>
    <property type="molecule type" value="Genomic_DNA"/>
</dbReference>
<dbReference type="EMBL" id="AP018802">
    <property type="protein sequence ID" value="BBF51850.1"/>
    <property type="molecule type" value="Genomic_DNA"/>
</dbReference>
<protein>
    <submittedName>
        <fullName evidence="4">AlpA family phage regulatory protein</fullName>
    </submittedName>
    <submittedName>
        <fullName evidence="1">Phage protein</fullName>
    </submittedName>
    <submittedName>
        <fullName evidence="9">Putative prophage regulatory protein</fullName>
    </submittedName>
</protein>
<dbReference type="PANTHER" id="PTHR36154">
    <property type="entry name" value="DNA-BINDING TRANSCRIPTIONAL ACTIVATOR ALPA"/>
    <property type="match status" value="1"/>
</dbReference>
<evidence type="ECO:0000313" key="16">
    <source>
        <dbReference type="Proteomes" id="UP000533284"/>
    </source>
</evidence>
<proteinExistence type="predicted"/>
<evidence type="ECO:0000313" key="4">
    <source>
        <dbReference type="EMBL" id="MJL95655.1"/>
    </source>
</evidence>
<dbReference type="Gene3D" id="1.10.238.160">
    <property type="match status" value="1"/>
</dbReference>
<dbReference type="Proteomes" id="UP000321299">
    <property type="component" value="Chromosome"/>
</dbReference>
<evidence type="ECO:0000313" key="6">
    <source>
        <dbReference type="EMBL" id="MXJ06911.1"/>
    </source>
</evidence>
<dbReference type="SUPFAM" id="SSF46955">
    <property type="entry name" value="Putative DNA-binding domain"/>
    <property type="match status" value="1"/>
</dbReference>
<evidence type="ECO:0000313" key="8">
    <source>
        <dbReference type="EMBL" id="RRD73793.1"/>
    </source>
</evidence>
<dbReference type="Proteomes" id="UP000885382">
    <property type="component" value="Unassembled WGS sequence"/>
</dbReference>
<reference evidence="5 15" key="8">
    <citation type="submission" date="2019-12" db="EMBL/GenBank/DDBJ databases">
        <title>Enteriobacteria Tanzani isolates_10432.</title>
        <authorList>
            <person name="Subbiah M."/>
            <person name="Call D."/>
        </authorList>
    </citation>
    <scope>NUCLEOTIDE SEQUENCE [LARGE SCALE GENOMIC DNA]</scope>
    <source>
        <strain evidence="5 15">10432wG8</strain>
    </source>
</reference>
<evidence type="ECO:0000313" key="1">
    <source>
        <dbReference type="EMBL" id="BBF51850.1"/>
    </source>
</evidence>
<dbReference type="InterPro" id="IPR052931">
    <property type="entry name" value="Prophage_regulatory_activator"/>
</dbReference>
<evidence type="ECO:0000313" key="14">
    <source>
        <dbReference type="Proteomes" id="UP000447081"/>
    </source>
</evidence>
<gene>
    <name evidence="4" type="ORF">DNX30_23465</name>
    <name evidence="1" type="ORF">E2863_00326</name>
    <name evidence="8" type="ORF">EIA08_18580</name>
    <name evidence="2" type="ORF">FJQ40_21610</name>
    <name evidence="7" type="ORF">FTV93_18895</name>
    <name evidence="5" type="ORF">GQM21_25390</name>
    <name evidence="6" type="ORF">GRW24_00100</name>
    <name evidence="9" type="ORF">NCTC9077_04936</name>
    <name evidence="3" type="ORF">PWL68_002108</name>
</gene>
<dbReference type="EMBL" id="WUIG01000001">
    <property type="protein sequence ID" value="MXJ06911.1"/>
    <property type="molecule type" value="Genomic_DNA"/>
</dbReference>
<dbReference type="Proteomes" id="UP000281900">
    <property type="component" value="Chromosome"/>
</dbReference>
<evidence type="ECO:0000313" key="12">
    <source>
        <dbReference type="Proteomes" id="UP000281900"/>
    </source>
</evidence>
<evidence type="ECO:0000313" key="13">
    <source>
        <dbReference type="Proteomes" id="UP000321299"/>
    </source>
</evidence>
<name>A0A0A7XQ32_ECOLX</name>
<dbReference type="PANTHER" id="PTHR36154:SF1">
    <property type="entry name" value="DNA-BINDING TRANSCRIPTIONAL ACTIVATOR ALPA"/>
    <property type="match status" value="1"/>
</dbReference>
<reference evidence="7 13" key="6">
    <citation type="submission" date="2019-08" db="EMBL/GenBank/DDBJ databases">
        <title>Plasmid- and chromosome-located mcr-3 in mcr-1-positive Escherichia coli from diseased swine, Taiwan.</title>
        <authorList>
            <person name="Hsu C.-Y."/>
            <person name="Huang W.-C."/>
            <person name="Lauderdale T.-L."/>
        </authorList>
    </citation>
    <scope>NUCLEOTIDE SEQUENCE [LARGE SCALE GENOMIC DNA]</scope>
    <source>
        <strain evidence="7 13">NCYU-26-73</strain>
    </source>
</reference>
<dbReference type="RefSeq" id="WP_001236873.1">
    <property type="nucleotide sequence ID" value="NZ_BDPY01000052.1"/>
</dbReference>
<reference evidence="1 12" key="3">
    <citation type="submission" date="2018-07" db="EMBL/GenBank/DDBJ databases">
        <title>Genomic analysis of colistin resistant EHEC isolated from cattle in Japan.</title>
        <authorList>
            <person name="Kusumoto M."/>
            <person name="Misumi W."/>
            <person name="Ogura Y."/>
            <person name="Hayashi T."/>
            <person name="Akiba M."/>
        </authorList>
    </citation>
    <scope>NUCLEOTIDE SEQUENCE [LARGE SCALE GENOMIC DNA]</scope>
    <source>
        <strain evidence="1 12">E2863</strain>
    </source>
</reference>
<dbReference type="EMBL" id="ABKSHZ030000005">
    <property type="protein sequence ID" value="EMM9722000.1"/>
    <property type="molecule type" value="Genomic_DNA"/>
</dbReference>
<dbReference type="Proteomes" id="UP000462271">
    <property type="component" value="Unassembled WGS sequence"/>
</dbReference>
<reference evidence="2 16" key="5">
    <citation type="submission" date="2019-06" db="EMBL/GenBank/DDBJ databases">
        <authorList>
            <consortium name="GenomeTrakr network: Whole genome sequencing for foodborne pathogen traceback"/>
        </authorList>
    </citation>
    <scope>NUCLEOTIDE SEQUENCE [LARGE SCALE GENOMIC DNA]</scope>
    <source>
        <strain evidence="2 16">PSU-1847</strain>
    </source>
</reference>
<reference evidence="9 10" key="1">
    <citation type="submission" date="2018-06" db="EMBL/GenBank/DDBJ databases">
        <authorList>
            <consortium name="Pathogen Informatics"/>
            <person name="Doyle S."/>
        </authorList>
    </citation>
    <scope>NUCLEOTIDE SEQUENCE [LARGE SCALE GENOMIC DNA]</scope>
    <source>
        <strain evidence="9 10">NCTC9077</strain>
    </source>
</reference>
<dbReference type="InterPro" id="IPR009061">
    <property type="entry name" value="DNA-bd_dom_put_sf"/>
</dbReference>
<dbReference type="EMBL" id="RQTU01000021">
    <property type="protein sequence ID" value="RRD73793.1"/>
    <property type="molecule type" value="Genomic_DNA"/>
</dbReference>
<evidence type="ECO:0000313" key="3">
    <source>
        <dbReference type="EMBL" id="EMM9722000.1"/>
    </source>
</evidence>
<dbReference type="Pfam" id="PF05930">
    <property type="entry name" value="Phage_AlpA"/>
    <property type="match status" value="1"/>
</dbReference>
<evidence type="ECO:0000313" key="15">
    <source>
        <dbReference type="Proteomes" id="UP000462271"/>
    </source>
</evidence>
<evidence type="ECO:0000313" key="5">
    <source>
        <dbReference type="EMBL" id="MWL00444.1"/>
    </source>
</evidence>
<sequence length="61" mass="7052">MRLIKLSEVMLRTGFKKTAIYSWVKTGTFPQPVKIGRSARWSLEEVEAWIQNKLDSRAGNQ</sequence>
<dbReference type="EMBL" id="AASDBN010000059">
    <property type="protein sequence ID" value="EFB1699955.1"/>
    <property type="molecule type" value="Genomic_DNA"/>
</dbReference>